<sequence>MLLNDVDIIAKFPLFVYLQLYMRDFNIVFVSYGEANAEVNWASLKSKRPNAIRVDKVSGIINAYIKAAQSVSTAYFYLIDGDNQILGDFEFDFNPFTQSYKTYIFKARNAVNALEYGYGGIKLYKTESLLNYDKFNMSNEERLMSDFDFPIVAPIKFLPYVASVTKFNTSAYDAWKAAFRECCKLQTLGRFLNLSGAQVAMDQKRLAIWKTLFKDQPYGEWVQIGAIEGERYGKAHLDDLDMLKKINNYAWLKSRFENR</sequence>
<organism evidence="1 2">
    <name type="scientific">Mucilaginibacter galii</name>
    <dbReference type="NCBI Taxonomy" id="2005073"/>
    <lineage>
        <taxon>Bacteria</taxon>
        <taxon>Pseudomonadati</taxon>
        <taxon>Bacteroidota</taxon>
        <taxon>Sphingobacteriia</taxon>
        <taxon>Sphingobacteriales</taxon>
        <taxon>Sphingobacteriaceae</taxon>
        <taxon>Mucilaginibacter</taxon>
    </lineage>
</organism>
<dbReference type="Proteomes" id="UP000662074">
    <property type="component" value="Unassembled WGS sequence"/>
</dbReference>
<accession>A0A917N2Q1</accession>
<reference evidence="1" key="1">
    <citation type="journal article" date="2014" name="Int. J. Syst. Evol. Microbiol.">
        <title>Complete genome sequence of Corynebacterium casei LMG S-19264T (=DSM 44701T), isolated from a smear-ripened cheese.</title>
        <authorList>
            <consortium name="US DOE Joint Genome Institute (JGI-PGF)"/>
            <person name="Walter F."/>
            <person name="Albersmeier A."/>
            <person name="Kalinowski J."/>
            <person name="Ruckert C."/>
        </authorList>
    </citation>
    <scope>NUCLEOTIDE SEQUENCE</scope>
    <source>
        <strain evidence="1">CCM 8711</strain>
    </source>
</reference>
<dbReference type="RefSeq" id="WP_415783266.1">
    <property type="nucleotide sequence ID" value="NZ_CBCSDW010000010.1"/>
</dbReference>
<proteinExistence type="predicted"/>
<protein>
    <submittedName>
        <fullName evidence="1">Uncharacterized protein</fullName>
    </submittedName>
</protein>
<evidence type="ECO:0000313" key="2">
    <source>
        <dbReference type="Proteomes" id="UP000662074"/>
    </source>
</evidence>
<keyword evidence="2" id="KW-1185">Reference proteome</keyword>
<evidence type="ECO:0000313" key="1">
    <source>
        <dbReference type="EMBL" id="GGI52158.1"/>
    </source>
</evidence>
<dbReference type="EMBL" id="BMDO01000010">
    <property type="protein sequence ID" value="GGI52158.1"/>
    <property type="molecule type" value="Genomic_DNA"/>
</dbReference>
<dbReference type="AlphaFoldDB" id="A0A917N2Q1"/>
<gene>
    <name evidence="1" type="ORF">GCM10011425_33700</name>
</gene>
<reference evidence="1" key="2">
    <citation type="submission" date="2020-09" db="EMBL/GenBank/DDBJ databases">
        <authorList>
            <person name="Sun Q."/>
            <person name="Sedlacek I."/>
        </authorList>
    </citation>
    <scope>NUCLEOTIDE SEQUENCE</scope>
    <source>
        <strain evidence="1">CCM 8711</strain>
    </source>
</reference>
<name>A0A917N2Q1_9SPHI</name>
<comment type="caution">
    <text evidence="1">The sequence shown here is derived from an EMBL/GenBank/DDBJ whole genome shotgun (WGS) entry which is preliminary data.</text>
</comment>